<dbReference type="RefSeq" id="WP_284058497.1">
    <property type="nucleotide sequence ID" value="NZ_JAMSLR010000041.1"/>
</dbReference>
<proteinExistence type="predicted"/>
<sequence>MRLASLQPPRCRRCGALVSAGEALCYRCREGLRLLLIATAEPAVSQGVTVEQLVERLHSAVLGYLGWENVR</sequence>
<name>A0AA41WCK6_9BACT</name>
<comment type="caution">
    <text evidence="1">The sequence shown here is derived from an EMBL/GenBank/DDBJ whole genome shotgun (WGS) entry which is preliminary data.</text>
</comment>
<evidence type="ECO:0000313" key="1">
    <source>
        <dbReference type="EMBL" id="MCM8750709.1"/>
    </source>
</evidence>
<gene>
    <name evidence="1" type="ORF">NET02_16350</name>
</gene>
<dbReference type="EMBL" id="JAMSLR010000041">
    <property type="protein sequence ID" value="MCM8750709.1"/>
    <property type="molecule type" value="Genomic_DNA"/>
</dbReference>
<dbReference type="Proteomes" id="UP001165306">
    <property type="component" value="Unassembled WGS sequence"/>
</dbReference>
<accession>A0AA41WCK6</accession>
<evidence type="ECO:0000313" key="2">
    <source>
        <dbReference type="Proteomes" id="UP001165306"/>
    </source>
</evidence>
<reference evidence="1" key="1">
    <citation type="submission" date="2022-06" db="EMBL/GenBank/DDBJ databases">
        <title>CFH 74404 Thermomicrobiaceae sp.</title>
        <authorList>
            <person name="Ming H."/>
            <person name="Li W.-J."/>
            <person name="Zhao Z."/>
        </authorList>
    </citation>
    <scope>NUCLEOTIDE SEQUENCE</scope>
    <source>
        <strain evidence="1">CFH 74404</strain>
    </source>
</reference>
<protein>
    <submittedName>
        <fullName evidence="1">Uncharacterized protein</fullName>
    </submittedName>
</protein>
<dbReference type="AlphaFoldDB" id="A0AA41WCK6"/>
<keyword evidence="2" id="KW-1185">Reference proteome</keyword>
<organism evidence="1 2">
    <name type="scientific">Thermalbibacter longus</name>
    <dbReference type="NCBI Taxonomy" id="2951981"/>
    <lineage>
        <taxon>Bacteria</taxon>
        <taxon>Pseudomonadati</taxon>
        <taxon>Thermomicrobiota</taxon>
        <taxon>Thermomicrobia</taxon>
        <taxon>Thermomicrobiales</taxon>
        <taxon>Thermomicrobiaceae</taxon>
        <taxon>Thermalbibacter</taxon>
    </lineage>
</organism>